<comment type="catalytic activity">
    <reaction evidence="1">
        <text>ATP + protein L-histidine = ADP + protein N-phospho-L-histidine.</text>
        <dbReference type="EC" id="2.7.13.3"/>
    </reaction>
</comment>
<evidence type="ECO:0000256" key="4">
    <source>
        <dbReference type="ARBA" id="ARBA00015735"/>
    </source>
</evidence>
<name>A0A430AXA3_9ENTE</name>
<keyword evidence="6" id="KW-0808">Transferase</keyword>
<keyword evidence="16" id="KW-1185">Reference proteome</keyword>
<dbReference type="AlphaFoldDB" id="A0A430AXA3"/>
<keyword evidence="9 12" id="KW-1133">Transmembrane helix</keyword>
<evidence type="ECO:0000259" key="13">
    <source>
        <dbReference type="PROSITE" id="PS50109"/>
    </source>
</evidence>
<dbReference type="InterPro" id="IPR036097">
    <property type="entry name" value="HisK_dim/P_sf"/>
</dbReference>
<dbReference type="InterPro" id="IPR003594">
    <property type="entry name" value="HATPase_dom"/>
</dbReference>
<proteinExistence type="predicted"/>
<gene>
    <name evidence="15" type="ORF">CBF29_05975</name>
</gene>
<dbReference type="SUPFAM" id="SSF47384">
    <property type="entry name" value="Homodimeric domain of signal transducing histidine kinase"/>
    <property type="match status" value="1"/>
</dbReference>
<dbReference type="Gene3D" id="1.10.287.130">
    <property type="match status" value="1"/>
</dbReference>
<dbReference type="InterPro" id="IPR041610">
    <property type="entry name" value="ArlS_N"/>
</dbReference>
<feature type="transmembrane region" description="Helical" evidence="12">
    <location>
        <begin position="198"/>
        <end position="221"/>
    </location>
</feature>
<evidence type="ECO:0000256" key="2">
    <source>
        <dbReference type="ARBA" id="ARBA00004141"/>
    </source>
</evidence>
<reference evidence="15 16" key="1">
    <citation type="submission" date="2017-05" db="EMBL/GenBank/DDBJ databases">
        <title>Vagococcus spp. assemblies.</title>
        <authorList>
            <person name="Gulvik C.A."/>
        </authorList>
    </citation>
    <scope>NUCLEOTIDE SEQUENCE [LARGE SCALE GENOMIC DNA]</scope>
    <source>
        <strain evidence="15 16">CCUG 51432</strain>
    </source>
</reference>
<keyword evidence="10" id="KW-0902">Two-component regulatory system</keyword>
<dbReference type="Pfam" id="PF00512">
    <property type="entry name" value="HisKA"/>
    <property type="match status" value="1"/>
</dbReference>
<dbReference type="OrthoDB" id="9786919at2"/>
<dbReference type="EC" id="2.7.13.3" evidence="3"/>
<comment type="caution">
    <text evidence="15">The sequence shown here is derived from an EMBL/GenBank/DDBJ whole genome shotgun (WGS) entry which is preliminary data.</text>
</comment>
<dbReference type="PRINTS" id="PR00344">
    <property type="entry name" value="BCTRLSENSOR"/>
</dbReference>
<keyword evidence="11 12" id="KW-0472">Membrane</keyword>
<evidence type="ECO:0000256" key="9">
    <source>
        <dbReference type="ARBA" id="ARBA00022989"/>
    </source>
</evidence>
<dbReference type="PANTHER" id="PTHR45528:SF12">
    <property type="entry name" value="SENSOR HISTIDINE KINASE ARSS"/>
    <property type="match status" value="1"/>
</dbReference>
<dbReference type="GO" id="GO:0000155">
    <property type="term" value="F:phosphorelay sensor kinase activity"/>
    <property type="evidence" value="ECO:0007669"/>
    <property type="project" value="InterPro"/>
</dbReference>
<dbReference type="SUPFAM" id="SSF55874">
    <property type="entry name" value="ATPase domain of HSP90 chaperone/DNA topoisomerase II/histidine kinase"/>
    <property type="match status" value="1"/>
</dbReference>
<evidence type="ECO:0000313" key="16">
    <source>
        <dbReference type="Proteomes" id="UP000287605"/>
    </source>
</evidence>
<dbReference type="InterPro" id="IPR050398">
    <property type="entry name" value="HssS/ArlS-like"/>
</dbReference>
<dbReference type="PROSITE" id="PS50109">
    <property type="entry name" value="HIS_KIN"/>
    <property type="match status" value="1"/>
</dbReference>
<dbReference type="InterPro" id="IPR005467">
    <property type="entry name" value="His_kinase_dom"/>
</dbReference>
<accession>A0A430AXA3</accession>
<sequence>MKKVYIRLKNKVHLHLPLSVKWTLLTSAFVFISVIIFSAVTYRTSMSTLISQEKEKVTEVTENIEKRLSISNLELTIRNTAYYLGDSGGQLTSEPTERTLEANLIRLNSFISDLSLPELSVSVYNKSKGLVFETKNTNYSYVGNENKSLEKTMLNGTSGFLATQPIFSKDSDEKIGYIQLFYNLSSVDEVRGHLIRTLILLIIGGLLISLALGFLLSNYFLRPLKKITATMNEIKADPQTDARIPEIKQRDEFADLALVFNEMIDRMQRFIEQQQQFVGDVSHELRTPVAVIEGHLQLLNRWGKDDPEILEESLLASLQEISRMKTLVQEMLDLSRVGQVELQHKNDVSNAKEVIHQCYNNFVLLYPEFTFILDDDLDQEMQVKIYRNHFEQILVIIMDNAVKYSLDRKEVNLSVSYNHNSLEIVIQDFGEGISEEELDQVFNRFYRVDKARSRHKGGNGLGLAIAKELVETYGGTIHADSVLEKGSVFRITLPLKKD</sequence>
<dbReference type="InterPro" id="IPR036890">
    <property type="entry name" value="HATPase_C_sf"/>
</dbReference>
<dbReference type="SMART" id="SM00388">
    <property type="entry name" value="HisKA"/>
    <property type="match status" value="1"/>
</dbReference>
<evidence type="ECO:0000256" key="8">
    <source>
        <dbReference type="ARBA" id="ARBA00022777"/>
    </source>
</evidence>
<feature type="domain" description="HAMP" evidence="14">
    <location>
        <begin position="218"/>
        <end position="272"/>
    </location>
</feature>
<dbReference type="InterPro" id="IPR004358">
    <property type="entry name" value="Sig_transdc_His_kin-like_C"/>
</dbReference>
<dbReference type="PANTHER" id="PTHR45528">
    <property type="entry name" value="SENSOR HISTIDINE KINASE CPXA"/>
    <property type="match status" value="1"/>
</dbReference>
<evidence type="ECO:0000256" key="1">
    <source>
        <dbReference type="ARBA" id="ARBA00000085"/>
    </source>
</evidence>
<dbReference type="InterPro" id="IPR003661">
    <property type="entry name" value="HisK_dim/P_dom"/>
</dbReference>
<feature type="transmembrane region" description="Helical" evidence="12">
    <location>
        <begin position="20"/>
        <end position="42"/>
    </location>
</feature>
<evidence type="ECO:0000256" key="6">
    <source>
        <dbReference type="ARBA" id="ARBA00022679"/>
    </source>
</evidence>
<evidence type="ECO:0000313" key="15">
    <source>
        <dbReference type="EMBL" id="RSU12675.1"/>
    </source>
</evidence>
<dbReference type="PROSITE" id="PS50885">
    <property type="entry name" value="HAMP"/>
    <property type="match status" value="1"/>
</dbReference>
<organism evidence="15 16">
    <name type="scientific">Vagococcus elongatus</name>
    <dbReference type="NCBI Taxonomy" id="180344"/>
    <lineage>
        <taxon>Bacteria</taxon>
        <taxon>Bacillati</taxon>
        <taxon>Bacillota</taxon>
        <taxon>Bacilli</taxon>
        <taxon>Lactobacillales</taxon>
        <taxon>Enterococcaceae</taxon>
        <taxon>Vagococcus</taxon>
    </lineage>
</organism>
<dbReference type="InterPro" id="IPR003660">
    <property type="entry name" value="HAMP_dom"/>
</dbReference>
<dbReference type="FunFam" id="1.10.287.130:FF:000001">
    <property type="entry name" value="Two-component sensor histidine kinase"/>
    <property type="match status" value="1"/>
</dbReference>
<dbReference type="SUPFAM" id="SSF158472">
    <property type="entry name" value="HAMP domain-like"/>
    <property type="match status" value="1"/>
</dbReference>
<dbReference type="Gene3D" id="6.10.340.10">
    <property type="match status" value="1"/>
</dbReference>
<keyword evidence="7 12" id="KW-0812">Transmembrane</keyword>
<evidence type="ECO:0000256" key="10">
    <source>
        <dbReference type="ARBA" id="ARBA00023012"/>
    </source>
</evidence>
<dbReference type="SMART" id="SM00304">
    <property type="entry name" value="HAMP"/>
    <property type="match status" value="1"/>
</dbReference>
<dbReference type="SMART" id="SM00387">
    <property type="entry name" value="HATPase_c"/>
    <property type="match status" value="1"/>
</dbReference>
<dbReference type="Pfam" id="PF02518">
    <property type="entry name" value="HATPase_c"/>
    <property type="match status" value="1"/>
</dbReference>
<evidence type="ECO:0000259" key="14">
    <source>
        <dbReference type="PROSITE" id="PS50885"/>
    </source>
</evidence>
<protein>
    <recommendedName>
        <fullName evidence="4">Signal transduction histidine-protein kinase ArlS</fullName>
        <ecNumber evidence="3">2.7.13.3</ecNumber>
    </recommendedName>
</protein>
<evidence type="ECO:0000256" key="5">
    <source>
        <dbReference type="ARBA" id="ARBA00022553"/>
    </source>
</evidence>
<evidence type="ECO:0000256" key="12">
    <source>
        <dbReference type="SAM" id="Phobius"/>
    </source>
</evidence>
<dbReference type="FunFam" id="3.30.565.10:FF:000006">
    <property type="entry name" value="Sensor histidine kinase WalK"/>
    <property type="match status" value="1"/>
</dbReference>
<evidence type="ECO:0000256" key="3">
    <source>
        <dbReference type="ARBA" id="ARBA00012438"/>
    </source>
</evidence>
<dbReference type="CDD" id="cd00082">
    <property type="entry name" value="HisKA"/>
    <property type="match status" value="1"/>
</dbReference>
<dbReference type="CDD" id="cd06225">
    <property type="entry name" value="HAMP"/>
    <property type="match status" value="1"/>
</dbReference>
<keyword evidence="8 15" id="KW-0418">Kinase</keyword>
<dbReference type="Pfam" id="PF18719">
    <property type="entry name" value="ArlS_N"/>
    <property type="match status" value="1"/>
</dbReference>
<dbReference type="Pfam" id="PF00672">
    <property type="entry name" value="HAMP"/>
    <property type="match status" value="1"/>
</dbReference>
<keyword evidence="5" id="KW-0597">Phosphoprotein</keyword>
<dbReference type="Gene3D" id="3.30.565.10">
    <property type="entry name" value="Histidine kinase-like ATPase, C-terminal domain"/>
    <property type="match status" value="1"/>
</dbReference>
<evidence type="ECO:0000256" key="7">
    <source>
        <dbReference type="ARBA" id="ARBA00022692"/>
    </source>
</evidence>
<dbReference type="RefSeq" id="WP_126808444.1">
    <property type="nucleotide sequence ID" value="NZ_NGKA01000007.1"/>
</dbReference>
<feature type="domain" description="Histidine kinase" evidence="13">
    <location>
        <begin position="280"/>
        <end position="497"/>
    </location>
</feature>
<dbReference type="EMBL" id="NGKA01000007">
    <property type="protein sequence ID" value="RSU12675.1"/>
    <property type="molecule type" value="Genomic_DNA"/>
</dbReference>
<dbReference type="Proteomes" id="UP000287605">
    <property type="component" value="Unassembled WGS sequence"/>
</dbReference>
<comment type="subcellular location">
    <subcellularLocation>
        <location evidence="2">Membrane</location>
        <topology evidence="2">Multi-pass membrane protein</topology>
    </subcellularLocation>
</comment>
<dbReference type="GO" id="GO:0016020">
    <property type="term" value="C:membrane"/>
    <property type="evidence" value="ECO:0007669"/>
    <property type="project" value="UniProtKB-SubCell"/>
</dbReference>
<evidence type="ECO:0000256" key="11">
    <source>
        <dbReference type="ARBA" id="ARBA00023136"/>
    </source>
</evidence>